<gene>
    <name evidence="2" type="ORF">C9J12_02220</name>
</gene>
<accession>A0A2T3JP05</accession>
<dbReference type="AlphaFoldDB" id="A0A2T3JP05"/>
<keyword evidence="3" id="KW-1185">Reference proteome</keyword>
<evidence type="ECO:0000256" key="1">
    <source>
        <dbReference type="SAM" id="SignalP"/>
    </source>
</evidence>
<organism evidence="2 3">
    <name type="scientific">Photobacterium frigidiphilum</name>
    <dbReference type="NCBI Taxonomy" id="264736"/>
    <lineage>
        <taxon>Bacteria</taxon>
        <taxon>Pseudomonadati</taxon>
        <taxon>Pseudomonadota</taxon>
        <taxon>Gammaproteobacteria</taxon>
        <taxon>Vibrionales</taxon>
        <taxon>Vibrionaceae</taxon>
        <taxon>Photobacterium</taxon>
    </lineage>
</organism>
<evidence type="ECO:0000313" key="3">
    <source>
        <dbReference type="Proteomes" id="UP000240987"/>
    </source>
</evidence>
<feature type="chain" id="PRO_5015394002" evidence="1">
    <location>
        <begin position="22"/>
        <end position="695"/>
    </location>
</feature>
<dbReference type="OrthoDB" id="6188149at2"/>
<dbReference type="EMBL" id="PYMJ01000002">
    <property type="protein sequence ID" value="PSU50814.1"/>
    <property type="molecule type" value="Genomic_DNA"/>
</dbReference>
<keyword evidence="1" id="KW-0732">Signal</keyword>
<feature type="signal peptide" evidence="1">
    <location>
        <begin position="1"/>
        <end position="21"/>
    </location>
</feature>
<protein>
    <submittedName>
        <fullName evidence="2">Uncharacterized protein</fullName>
    </submittedName>
</protein>
<sequence length="695" mass="75335">MNKLSLSAAIASALFSLPSAANFSDSGTDYSNTITDSYVGEQAAEPLNMANMLLCIMKATGAENFANSDYRALVDSAQCEGRQDSDSSQAAANKISYSEVVVSSSRANSQSSQDVTVWFQEAEEQDGQYIINTSVSAAPSPTSPFGELQFTFKHASGGDKGDLNISVQNGQNVISLINTFEEGGNTIEQAAIVQIDDAQGNSGRGKTKGLDWSQNPPVPIEYKLAYNEDYYFKQVGSDPEVCLSRNNPRENVHRYSLFNATTGALLDIKAGFNFEYISSLNGQPQYGFIGEWGLWTEEQQQPDYVPPTTITDDDGVSYTVMTAPGKLVRQTKGLRPLQDGESFEYWNGSSSTTVYWVESAGQFQADNGSGNPDGVDTGITQNTYFWSPLLRQNVNYLGNGSGVHKVAYTTSETVRANDAIFNSGAIGLTCYGDCPQSNISLNDAVNWTFTQSYEDPSSTGIAYSLDPADMTLKLSGQPVTLNFTRDDLSNGQEFWGASSGEFVLSSDAGSVTSWDDLNGQSLVTYRWEMGVDIWSQLTMLKNQADQSFYEFDKPVNFIYTHQTANDRNGESNSDGKQVMLEYHGPGNMHGIPWEQADGQWNAQFSITDGTEVHTDSNGNRYVVKATGIDKRFVPAAGGASDCTNSGLDLNGAALLTLPTAANIPTISTTWADKESLTVADEPWVIHGEVQAAANE</sequence>
<comment type="caution">
    <text evidence="2">The sequence shown here is derived from an EMBL/GenBank/DDBJ whole genome shotgun (WGS) entry which is preliminary data.</text>
</comment>
<reference evidence="2 3" key="1">
    <citation type="submission" date="2018-01" db="EMBL/GenBank/DDBJ databases">
        <title>Whole genome sequencing of Histamine producing bacteria.</title>
        <authorList>
            <person name="Butler K."/>
        </authorList>
    </citation>
    <scope>NUCLEOTIDE SEQUENCE [LARGE SCALE GENOMIC DNA]</scope>
    <source>
        <strain evidence="2 3">JCM 12947</strain>
    </source>
</reference>
<name>A0A2T3JP05_9GAMM</name>
<dbReference type="Proteomes" id="UP000240987">
    <property type="component" value="Unassembled WGS sequence"/>
</dbReference>
<proteinExistence type="predicted"/>
<evidence type="ECO:0000313" key="2">
    <source>
        <dbReference type="EMBL" id="PSU50814.1"/>
    </source>
</evidence>
<dbReference type="RefSeq" id="WP_107241228.1">
    <property type="nucleotide sequence ID" value="NZ_PYMJ01000002.1"/>
</dbReference>